<dbReference type="InterPro" id="IPR052892">
    <property type="entry name" value="NA-targeting_endonuclease"/>
</dbReference>
<evidence type="ECO:0000256" key="1">
    <source>
        <dbReference type="SAM" id="MobiDB-lite"/>
    </source>
</evidence>
<evidence type="ECO:0000313" key="2">
    <source>
        <dbReference type="EMBL" id="MCE7008750.1"/>
    </source>
</evidence>
<reference evidence="2 3" key="1">
    <citation type="submission" date="2021-12" db="EMBL/GenBank/DDBJ databases">
        <title>Genome sequence of Kibdelosporangium philippinense ATCC 49844.</title>
        <authorList>
            <person name="Fedorov E.A."/>
            <person name="Omeragic M."/>
            <person name="Shalygina K.F."/>
            <person name="Maclea K.S."/>
        </authorList>
    </citation>
    <scope>NUCLEOTIDE SEQUENCE [LARGE SCALE GENOMIC DNA]</scope>
    <source>
        <strain evidence="2 3">ATCC 49844</strain>
    </source>
</reference>
<feature type="compositionally biased region" description="Basic and acidic residues" evidence="1">
    <location>
        <begin position="272"/>
        <end position="285"/>
    </location>
</feature>
<dbReference type="PANTHER" id="PTHR33877">
    <property type="entry name" value="SLL1193 PROTEIN"/>
    <property type="match status" value="1"/>
</dbReference>
<dbReference type="EMBL" id="JAJVCN010000003">
    <property type="protein sequence ID" value="MCE7008750.1"/>
    <property type="molecule type" value="Genomic_DNA"/>
</dbReference>
<evidence type="ECO:0008006" key="4">
    <source>
        <dbReference type="Google" id="ProtNLM"/>
    </source>
</evidence>
<name>A0ABS8ZM02_9PSEU</name>
<evidence type="ECO:0000313" key="3">
    <source>
        <dbReference type="Proteomes" id="UP001521150"/>
    </source>
</evidence>
<dbReference type="Gene3D" id="1.10.30.50">
    <property type="match status" value="1"/>
</dbReference>
<feature type="region of interest" description="Disordered" evidence="1">
    <location>
        <begin position="231"/>
        <end position="337"/>
    </location>
</feature>
<protein>
    <recommendedName>
        <fullName evidence="4">HNH endonuclease</fullName>
    </recommendedName>
</protein>
<dbReference type="RefSeq" id="WP_233730221.1">
    <property type="nucleotide sequence ID" value="NZ_JAJVCN010000003.1"/>
</dbReference>
<accession>A0ABS8ZM02</accession>
<dbReference type="Proteomes" id="UP001521150">
    <property type="component" value="Unassembled WGS sequence"/>
</dbReference>
<keyword evidence="3" id="KW-1185">Reference proteome</keyword>
<organism evidence="2 3">
    <name type="scientific">Kibdelosporangium philippinense</name>
    <dbReference type="NCBI Taxonomy" id="211113"/>
    <lineage>
        <taxon>Bacteria</taxon>
        <taxon>Bacillati</taxon>
        <taxon>Actinomycetota</taxon>
        <taxon>Actinomycetes</taxon>
        <taxon>Pseudonocardiales</taxon>
        <taxon>Pseudonocardiaceae</taxon>
        <taxon>Kibdelosporangium</taxon>
    </lineage>
</organism>
<sequence length="337" mass="37426">MPYFLTSDTFADEPIWEVLAGGKTAVIDALQAAHQRLMSRASHTMTDGYLTQQVALRECRTRKVLTLLTTPVLGRPPRVHQRGDECECLGESWIEGYDFRIHRFLKRNPSKAEYKLDRAKKANLRDARLKALVHDRDGGCCRYCRSGPLSPKAGRAKDRRKFLQFDHVDPDQAATPDGEGLVVACGRCNESKGHRTPDEADMVLLPAPTEDERAAWQARGLMLFDPADQQPIIDEPASDQQHDQKPAADSIMDNDHDSDANHSNIGAAAVRPDTDNTDHDHRTAEPAEGPARVGQPLSHGSLPSQQDRPLPPRPSEAPDIYHQRSRHPASPAPMDDP</sequence>
<dbReference type="PANTHER" id="PTHR33877:SF1">
    <property type="entry name" value="TYPE IV METHYL-DIRECTED RESTRICTION ENZYME ECOKMCRA"/>
    <property type="match status" value="1"/>
</dbReference>
<proteinExistence type="predicted"/>
<gene>
    <name evidence="2" type="ORF">LWC34_38955</name>
</gene>
<comment type="caution">
    <text evidence="2">The sequence shown here is derived from an EMBL/GenBank/DDBJ whole genome shotgun (WGS) entry which is preliminary data.</text>
</comment>